<organism evidence="2 3">
    <name type="scientific">Streptomyces rimosus subsp. rimosus</name>
    <dbReference type="NCBI Taxonomy" id="132474"/>
    <lineage>
        <taxon>Bacteria</taxon>
        <taxon>Bacillati</taxon>
        <taxon>Actinomycetota</taxon>
        <taxon>Actinomycetes</taxon>
        <taxon>Kitasatosporales</taxon>
        <taxon>Streptomycetaceae</taxon>
        <taxon>Streptomyces</taxon>
    </lineage>
</organism>
<evidence type="ECO:0000256" key="1">
    <source>
        <dbReference type="SAM" id="MobiDB-lite"/>
    </source>
</evidence>
<dbReference type="Proteomes" id="UP000829494">
    <property type="component" value="Chromosome"/>
</dbReference>
<proteinExistence type="predicted"/>
<feature type="compositionally biased region" description="Low complexity" evidence="1">
    <location>
        <begin position="272"/>
        <end position="284"/>
    </location>
</feature>
<gene>
    <name evidence="2" type="ORF">SRIMR7_38755</name>
</gene>
<evidence type="ECO:0000313" key="3">
    <source>
        <dbReference type="Proteomes" id="UP000829494"/>
    </source>
</evidence>
<feature type="compositionally biased region" description="Low complexity" evidence="1">
    <location>
        <begin position="196"/>
        <end position="205"/>
    </location>
</feature>
<reference evidence="2 3" key="1">
    <citation type="submission" date="2022-03" db="EMBL/GenBank/DDBJ databases">
        <title>Complete genome of Streptomyces rimosus ssp. rimosus R7 (=ATCC 10970).</title>
        <authorList>
            <person name="Beganovic S."/>
            <person name="Ruckert C."/>
            <person name="Busche T."/>
            <person name="Kalinowski J."/>
            <person name="Wittmann C."/>
        </authorList>
    </citation>
    <scope>NUCLEOTIDE SEQUENCE [LARGE SCALE GENOMIC DNA]</scope>
    <source>
        <strain evidence="2 3">R7</strain>
    </source>
</reference>
<accession>A0ABY3ZF68</accession>
<dbReference type="EMBL" id="CP094298">
    <property type="protein sequence ID" value="UNZ08115.1"/>
    <property type="molecule type" value="Genomic_DNA"/>
</dbReference>
<feature type="region of interest" description="Disordered" evidence="1">
    <location>
        <begin position="1"/>
        <end position="39"/>
    </location>
</feature>
<keyword evidence="3" id="KW-1185">Reference proteome</keyword>
<feature type="compositionally biased region" description="Low complexity" evidence="1">
    <location>
        <begin position="156"/>
        <end position="174"/>
    </location>
</feature>
<protein>
    <submittedName>
        <fullName evidence="2">Uncharacterized protein</fullName>
    </submittedName>
</protein>
<name>A0ABY3ZF68_STRRM</name>
<sequence length="315" mass="33204">MHLVRTMRRGTGPRDSEAHRPGTPPAGIPRGTASSPSPVHGSWCPLPCMGLPDRVARSEGHLRDSPCTGPLAQLLSEASAGGSAQHNSPHPGRHLEIQPVFDVCEIVAADFADAPQPVAQCAAVDREGCGGLVASPRSPSTRWPPEARPPARRASRTTSASRRASPGASSSNARCSKPTSSVPASWCRPRSRGSARRTTSTSSPSPTGPGRGRAPWCSPRACGTAGSKCPASTVWKASASTTRRRSTRPVSAGRIRSPWSAVGTPPGRRRCSSPTTRPRFTSSSGVAISTRTCRATWWTRWSGTPGSRCCKQRKP</sequence>
<evidence type="ECO:0000313" key="2">
    <source>
        <dbReference type="EMBL" id="UNZ08115.1"/>
    </source>
</evidence>
<feature type="region of interest" description="Disordered" evidence="1">
    <location>
        <begin position="132"/>
        <end position="284"/>
    </location>
</feature>